<dbReference type="Gene3D" id="1.25.40.10">
    <property type="entry name" value="Tetratricopeptide repeat domain"/>
    <property type="match status" value="1"/>
</dbReference>
<protein>
    <recommendedName>
        <fullName evidence="6">Outer membrane lipoprotein BamD-like domain-containing protein</fullName>
    </recommendedName>
</protein>
<dbReference type="CDD" id="cd15830">
    <property type="entry name" value="BamD"/>
    <property type="match status" value="1"/>
</dbReference>
<organism evidence="7">
    <name type="scientific">marine metagenome</name>
    <dbReference type="NCBI Taxonomy" id="408172"/>
    <lineage>
        <taxon>unclassified sequences</taxon>
        <taxon>metagenomes</taxon>
        <taxon>ecological metagenomes</taxon>
    </lineage>
</organism>
<feature type="domain" description="Outer membrane lipoprotein BamD-like" evidence="6">
    <location>
        <begin position="42"/>
        <end position="245"/>
    </location>
</feature>
<reference evidence="7" key="1">
    <citation type="submission" date="2018-05" db="EMBL/GenBank/DDBJ databases">
        <authorList>
            <person name="Lanie J.A."/>
            <person name="Ng W.-L."/>
            <person name="Kazmierczak K.M."/>
            <person name="Andrzejewski T.M."/>
            <person name="Davidsen T.M."/>
            <person name="Wayne K.J."/>
            <person name="Tettelin H."/>
            <person name="Glass J.I."/>
            <person name="Rusch D."/>
            <person name="Podicherti R."/>
            <person name="Tsui H.-C.T."/>
            <person name="Winkler M.E."/>
        </authorList>
    </citation>
    <scope>NUCLEOTIDE SEQUENCE</scope>
</reference>
<dbReference type="AlphaFoldDB" id="A0A381R7A8"/>
<accession>A0A381R7A8</accession>
<dbReference type="GO" id="GO:0051205">
    <property type="term" value="P:protein insertion into membrane"/>
    <property type="evidence" value="ECO:0007669"/>
    <property type="project" value="TreeGrafter"/>
</dbReference>
<evidence type="ECO:0000313" key="7">
    <source>
        <dbReference type="EMBL" id="SUZ86758.1"/>
    </source>
</evidence>
<dbReference type="InterPro" id="IPR011990">
    <property type="entry name" value="TPR-like_helical_dom_sf"/>
</dbReference>
<evidence type="ECO:0000256" key="2">
    <source>
        <dbReference type="ARBA" id="ARBA00023136"/>
    </source>
</evidence>
<gene>
    <name evidence="7" type="ORF">METZ01_LOCUS39612</name>
</gene>
<dbReference type="NCBIfam" id="TIGR03302">
    <property type="entry name" value="OM_YfiO"/>
    <property type="match status" value="1"/>
</dbReference>
<dbReference type="EMBL" id="UINC01001698">
    <property type="protein sequence ID" value="SUZ86758.1"/>
    <property type="molecule type" value="Genomic_DNA"/>
</dbReference>
<evidence type="ECO:0000256" key="3">
    <source>
        <dbReference type="ARBA" id="ARBA00023139"/>
    </source>
</evidence>
<sequence length="333" mass="37169">MKASIMKFSIFQLPVVAILLLLLSGCGLFDGEEEDEFAGLSTEEQFYQRALGQLNGQNFRGSITTYQALESRFPFGRFAAQAQIEIVYAYYRNQDMEAARAAADRFIRLHPDNENVDYAYYMKGLASFEDGSGLFARFLPVDHTKRDPGRAQESFSDFAQLLALYPDSPYAADARSRMVYLRNNLAAYEIHVANYYLERLAYIAALRRGQYVVENFQGTPAVADGVAIMVEAYLRMGLSDLADTSLALLKENYPDHASIDNNDDFIIRSEITNPSLLYTVTFGLLGDNAIEPPLAPTGRPRISGSQEIINAQTEPEEAASRSWLNIISLGVLN</sequence>
<proteinExistence type="inferred from homology"/>
<dbReference type="HAMAP" id="MF_00922">
    <property type="entry name" value="OM_assembly_BamD"/>
    <property type="match status" value="1"/>
</dbReference>
<keyword evidence="5" id="KW-0449">Lipoprotein</keyword>
<evidence type="ECO:0000256" key="4">
    <source>
        <dbReference type="ARBA" id="ARBA00023237"/>
    </source>
</evidence>
<evidence type="ECO:0000256" key="5">
    <source>
        <dbReference type="ARBA" id="ARBA00023288"/>
    </source>
</evidence>
<dbReference type="InterPro" id="IPR017689">
    <property type="entry name" value="BamD"/>
</dbReference>
<name>A0A381R7A8_9ZZZZ</name>
<dbReference type="FunFam" id="1.25.40.10:FF:000419">
    <property type="entry name" value="Outer membrane protein assembly factor BamD"/>
    <property type="match status" value="1"/>
</dbReference>
<evidence type="ECO:0000259" key="6">
    <source>
        <dbReference type="Pfam" id="PF13525"/>
    </source>
</evidence>
<evidence type="ECO:0000256" key="1">
    <source>
        <dbReference type="ARBA" id="ARBA00022729"/>
    </source>
</evidence>
<keyword evidence="3" id="KW-0564">Palmitate</keyword>
<dbReference type="PROSITE" id="PS51257">
    <property type="entry name" value="PROKAR_LIPOPROTEIN"/>
    <property type="match status" value="1"/>
</dbReference>
<dbReference type="Pfam" id="PF13525">
    <property type="entry name" value="YfiO"/>
    <property type="match status" value="1"/>
</dbReference>
<keyword evidence="2" id="KW-0472">Membrane</keyword>
<dbReference type="PANTHER" id="PTHR37423:SF1">
    <property type="entry name" value="OUTER MEMBRANE PROTEIN ASSEMBLY FACTOR BAMD"/>
    <property type="match status" value="1"/>
</dbReference>
<keyword evidence="4" id="KW-0998">Cell outer membrane</keyword>
<dbReference type="GO" id="GO:1990063">
    <property type="term" value="C:Bam protein complex"/>
    <property type="evidence" value="ECO:0007669"/>
    <property type="project" value="TreeGrafter"/>
</dbReference>
<keyword evidence="1" id="KW-0732">Signal</keyword>
<dbReference type="PANTHER" id="PTHR37423">
    <property type="entry name" value="SOLUBLE LYTIC MUREIN TRANSGLYCOSYLASE-RELATED"/>
    <property type="match status" value="1"/>
</dbReference>
<dbReference type="SUPFAM" id="SSF48452">
    <property type="entry name" value="TPR-like"/>
    <property type="match status" value="1"/>
</dbReference>
<dbReference type="InterPro" id="IPR039565">
    <property type="entry name" value="BamD-like"/>
</dbReference>